<dbReference type="EC" id="3.4.11.-" evidence="10"/>
<dbReference type="PRINTS" id="PR00932">
    <property type="entry name" value="AMINO1PTASE"/>
</dbReference>
<dbReference type="GO" id="GO:0006508">
    <property type="term" value="P:proteolysis"/>
    <property type="evidence" value="ECO:0007669"/>
    <property type="project" value="UniProtKB-KW"/>
</dbReference>
<dbReference type="Pfam" id="PF02127">
    <property type="entry name" value="Peptidase_M18"/>
    <property type="match status" value="1"/>
</dbReference>
<dbReference type="GO" id="GO:0004177">
    <property type="term" value="F:aminopeptidase activity"/>
    <property type="evidence" value="ECO:0007669"/>
    <property type="project" value="UniProtKB-KW"/>
</dbReference>
<dbReference type="PANTHER" id="PTHR28570:SF2">
    <property type="entry name" value="M18 FAMILY AMINOPEPTIDASE 1-RELATED"/>
    <property type="match status" value="1"/>
</dbReference>
<dbReference type="Gene3D" id="2.30.250.10">
    <property type="entry name" value="Aminopeptidase i, Domain 2"/>
    <property type="match status" value="1"/>
</dbReference>
<dbReference type="InterPro" id="IPR023358">
    <property type="entry name" value="Peptidase_M18_dom2"/>
</dbReference>
<gene>
    <name evidence="11" type="ORF">H8S23_11275</name>
</gene>
<dbReference type="RefSeq" id="WP_186888445.1">
    <property type="nucleotide sequence ID" value="NZ_JACONZ010000004.1"/>
</dbReference>
<evidence type="ECO:0000256" key="9">
    <source>
        <dbReference type="RuleBase" id="RU004386"/>
    </source>
</evidence>
<dbReference type="EMBL" id="JACONZ010000004">
    <property type="protein sequence ID" value="MBC5582088.1"/>
    <property type="molecule type" value="Genomic_DNA"/>
</dbReference>
<dbReference type="SUPFAM" id="SSF53187">
    <property type="entry name" value="Zn-dependent exopeptidases"/>
    <property type="match status" value="1"/>
</dbReference>
<sequence>MKKEKSQAQQLADELLYQAPDVFEARPELKGPAWAFCEEYRRFLNRAKTEREFVAGATALLQEAGYTLYEPGRSYQPGDKVYCVNRGKALLASTFGTLPVSEGVRINAAHIDSPRLDLKQNPLYEKGGLSYFKTHYYGGLRKYQWTAIPLSLHGVFVRRSGETVPVCIGEEEGDPVFTISDLLPHLSKEQDRRPLADGVRGEELNILIGSLPYPDEEVKNRVKLATMQLLHEKYGVTERDFTCAELEIVPAFPARDLGFDRSMIAAYGHDDRVCAYTALRAEIDAKAPRHTTVTCLTDKEETGSDGNTGLASAYLLHYLEYLAEAQGVDSKAVLANSKCLSADVNAAYDPSFSDVFEENNVARLNKGVVVTKYTGARGKSGTSDASAETMALFADILDSHGVLWQTGELGKVDLGGGGTVAKYVANHNIDVVDIGVPLLSMHAPYEVAAKADIYMCYLAFSAFAE</sequence>
<dbReference type="GO" id="GO:0008270">
    <property type="term" value="F:zinc ion binding"/>
    <property type="evidence" value="ECO:0007669"/>
    <property type="project" value="InterPro"/>
</dbReference>
<evidence type="ECO:0000256" key="10">
    <source>
        <dbReference type="RuleBase" id="RU004387"/>
    </source>
</evidence>
<reference evidence="11" key="1">
    <citation type="submission" date="2020-08" db="EMBL/GenBank/DDBJ databases">
        <title>Genome public.</title>
        <authorList>
            <person name="Liu C."/>
            <person name="Sun Q."/>
        </authorList>
    </citation>
    <scope>NUCLEOTIDE SEQUENCE</scope>
    <source>
        <strain evidence="11">BX8</strain>
    </source>
</reference>
<dbReference type="GO" id="GO:0008237">
    <property type="term" value="F:metallopeptidase activity"/>
    <property type="evidence" value="ECO:0007669"/>
    <property type="project" value="UniProtKB-KW"/>
</dbReference>
<accession>A0A923IBS7</accession>
<evidence type="ECO:0000256" key="6">
    <source>
        <dbReference type="ARBA" id="ARBA00022801"/>
    </source>
</evidence>
<evidence type="ECO:0000313" key="12">
    <source>
        <dbReference type="Proteomes" id="UP000659630"/>
    </source>
</evidence>
<evidence type="ECO:0000256" key="1">
    <source>
        <dbReference type="ARBA" id="ARBA00001947"/>
    </source>
</evidence>
<protein>
    <recommendedName>
        <fullName evidence="10">M18 family aminopeptidase</fullName>
        <ecNumber evidence="10">3.4.11.-</ecNumber>
    </recommendedName>
</protein>
<comment type="similarity">
    <text evidence="2 9">Belongs to the peptidase M18 family.</text>
</comment>
<organism evidence="11 12">
    <name type="scientific">Anaerofilum hominis</name>
    <dbReference type="NCBI Taxonomy" id="2763016"/>
    <lineage>
        <taxon>Bacteria</taxon>
        <taxon>Bacillati</taxon>
        <taxon>Bacillota</taxon>
        <taxon>Clostridia</taxon>
        <taxon>Eubacteriales</taxon>
        <taxon>Oscillospiraceae</taxon>
        <taxon>Anaerofilum</taxon>
    </lineage>
</organism>
<dbReference type="SUPFAM" id="SSF101821">
    <property type="entry name" value="Aminopeptidase/glucanase lid domain"/>
    <property type="match status" value="1"/>
</dbReference>
<comment type="caution">
    <text evidence="11">The sequence shown here is derived from an EMBL/GenBank/DDBJ whole genome shotgun (WGS) entry which is preliminary data.</text>
</comment>
<evidence type="ECO:0000256" key="2">
    <source>
        <dbReference type="ARBA" id="ARBA00008290"/>
    </source>
</evidence>
<evidence type="ECO:0000256" key="7">
    <source>
        <dbReference type="ARBA" id="ARBA00022833"/>
    </source>
</evidence>
<dbReference type="PANTHER" id="PTHR28570">
    <property type="entry name" value="ASPARTYL AMINOPEPTIDASE"/>
    <property type="match status" value="1"/>
</dbReference>
<dbReference type="AlphaFoldDB" id="A0A923IBS7"/>
<evidence type="ECO:0000256" key="4">
    <source>
        <dbReference type="ARBA" id="ARBA00022670"/>
    </source>
</evidence>
<evidence type="ECO:0000256" key="3">
    <source>
        <dbReference type="ARBA" id="ARBA00022438"/>
    </source>
</evidence>
<keyword evidence="8 9" id="KW-0482">Metalloprotease</keyword>
<dbReference type="Proteomes" id="UP000659630">
    <property type="component" value="Unassembled WGS sequence"/>
</dbReference>
<dbReference type="GO" id="GO:0005737">
    <property type="term" value="C:cytoplasm"/>
    <property type="evidence" value="ECO:0007669"/>
    <property type="project" value="UniProtKB-ARBA"/>
</dbReference>
<keyword evidence="5 9" id="KW-0479">Metal-binding</keyword>
<evidence type="ECO:0000256" key="8">
    <source>
        <dbReference type="ARBA" id="ARBA00023049"/>
    </source>
</evidence>
<dbReference type="Gene3D" id="3.40.630.10">
    <property type="entry name" value="Zn peptidases"/>
    <property type="match status" value="1"/>
</dbReference>
<evidence type="ECO:0000313" key="11">
    <source>
        <dbReference type="EMBL" id="MBC5582088.1"/>
    </source>
</evidence>
<comment type="cofactor">
    <cofactor evidence="1 10">
        <name>Zn(2+)</name>
        <dbReference type="ChEBI" id="CHEBI:29105"/>
    </cofactor>
</comment>
<keyword evidence="7 9" id="KW-0862">Zinc</keyword>
<keyword evidence="12" id="KW-1185">Reference proteome</keyword>
<name>A0A923IBS7_9FIRM</name>
<proteinExistence type="inferred from homology"/>
<keyword evidence="6 9" id="KW-0378">Hydrolase</keyword>
<keyword evidence="4 9" id="KW-0645">Protease</keyword>
<dbReference type="NCBIfam" id="NF002600">
    <property type="entry name" value="PRK02256.1"/>
    <property type="match status" value="1"/>
</dbReference>
<evidence type="ECO:0000256" key="5">
    <source>
        <dbReference type="ARBA" id="ARBA00022723"/>
    </source>
</evidence>
<keyword evidence="3 9" id="KW-0031">Aminopeptidase</keyword>
<dbReference type="InterPro" id="IPR001948">
    <property type="entry name" value="Peptidase_M18"/>
</dbReference>